<sequence>MFGLEPYTQDMAGMPTRDAAGSSVQNILSAPIGTEIALQDTDNWSNEKEEILQASDMVDTQTLITTAVQTHNPAPNSFESSFLRNIPIETLACISTFNSVSTTAAFALTCRAAYNVFGKRYFTILKKSHWYYERPTQLSTQDYFETQIVDGGKTATYRNKACHLQEAAGGRWKYIHQNLTFDIFQAMMKRVRTGLDYTYFLNLLNNKFESGGSLPYQCTFQARIVSGKLITKSEFLILTDQANISDFLNFSHFAICEHINREARYLGGEQQWKAQNLDEHIPCPLDHIHHFGECHKVSKIKQCKKCLIDYKWAIYEQGPKGNLIVIAKWMNMGEGKTIFDGHWFLHFNSKYTTDAPLRSIHTESLRKVPPPYHVGSVKKQFEPVDTLEFGTVKVEETIAHLRTLGEFPTPVDLFTGAEGNQYEPPSVPK</sequence>
<comment type="caution">
    <text evidence="1">The sequence shown here is derived from an EMBL/GenBank/DDBJ whole genome shotgun (WGS) entry which is preliminary data.</text>
</comment>
<dbReference type="Proteomes" id="UP000824998">
    <property type="component" value="Unassembled WGS sequence"/>
</dbReference>
<dbReference type="OrthoDB" id="3766406at2759"/>
<accession>A0A9P7Y6L7</accession>
<proteinExistence type="predicted"/>
<gene>
    <name evidence="1" type="ORF">BJ875DRAFT_528299</name>
</gene>
<dbReference type="EMBL" id="MU252041">
    <property type="protein sequence ID" value="KAG9228156.1"/>
    <property type="molecule type" value="Genomic_DNA"/>
</dbReference>
<organism evidence="1 2">
    <name type="scientific">Amylocarpus encephaloides</name>
    <dbReference type="NCBI Taxonomy" id="45428"/>
    <lineage>
        <taxon>Eukaryota</taxon>
        <taxon>Fungi</taxon>
        <taxon>Dikarya</taxon>
        <taxon>Ascomycota</taxon>
        <taxon>Pezizomycotina</taxon>
        <taxon>Leotiomycetes</taxon>
        <taxon>Helotiales</taxon>
        <taxon>Helotiales incertae sedis</taxon>
        <taxon>Amylocarpus</taxon>
    </lineage>
</organism>
<protein>
    <submittedName>
        <fullName evidence="1">Uncharacterized protein</fullName>
    </submittedName>
</protein>
<dbReference type="AlphaFoldDB" id="A0A9P7Y6L7"/>
<keyword evidence="2" id="KW-1185">Reference proteome</keyword>
<evidence type="ECO:0000313" key="1">
    <source>
        <dbReference type="EMBL" id="KAG9228156.1"/>
    </source>
</evidence>
<evidence type="ECO:0000313" key="2">
    <source>
        <dbReference type="Proteomes" id="UP000824998"/>
    </source>
</evidence>
<name>A0A9P7Y6L7_9HELO</name>
<reference evidence="1" key="1">
    <citation type="journal article" date="2021" name="IMA Fungus">
        <title>Genomic characterization of three marine fungi, including Emericellopsis atlantica sp. nov. with signatures of a generalist lifestyle and marine biomass degradation.</title>
        <authorList>
            <person name="Hagestad O.C."/>
            <person name="Hou L."/>
            <person name="Andersen J.H."/>
            <person name="Hansen E.H."/>
            <person name="Altermark B."/>
            <person name="Li C."/>
            <person name="Kuhnert E."/>
            <person name="Cox R.J."/>
            <person name="Crous P.W."/>
            <person name="Spatafora J.W."/>
            <person name="Lail K."/>
            <person name="Amirebrahimi M."/>
            <person name="Lipzen A."/>
            <person name="Pangilinan J."/>
            <person name="Andreopoulos W."/>
            <person name="Hayes R.D."/>
            <person name="Ng V."/>
            <person name="Grigoriev I.V."/>
            <person name="Jackson S.A."/>
            <person name="Sutton T.D.S."/>
            <person name="Dobson A.D.W."/>
            <person name="Rama T."/>
        </authorList>
    </citation>
    <scope>NUCLEOTIDE SEQUENCE</scope>
    <source>
        <strain evidence="1">TRa018bII</strain>
    </source>
</reference>